<proteinExistence type="predicted"/>
<dbReference type="Gene3D" id="3.30.70.1990">
    <property type="match status" value="1"/>
</dbReference>
<evidence type="ECO:0000313" key="2">
    <source>
        <dbReference type="EMBL" id="WCO66183.1"/>
    </source>
</evidence>
<reference evidence="2" key="1">
    <citation type="submission" date="2023-01" db="EMBL/GenBank/DDBJ databases">
        <title>The diversity of Class Acidimicrobiia in South China Sea sediment environments and the proposal of Iamia marina sp. nov., a novel species of the genus Iamia.</title>
        <authorList>
            <person name="He Y."/>
            <person name="Tian X."/>
        </authorList>
    </citation>
    <scope>NUCLEOTIDE SEQUENCE</scope>
    <source>
        <strain evidence="2">DSM 19957</strain>
    </source>
</reference>
<dbReference type="Proteomes" id="UP001216390">
    <property type="component" value="Chromosome"/>
</dbReference>
<dbReference type="KEGG" id="ima:PO878_16905"/>
<dbReference type="SUPFAM" id="SSF51905">
    <property type="entry name" value="FAD/NAD(P)-binding domain"/>
    <property type="match status" value="1"/>
</dbReference>
<dbReference type="Pfam" id="PF01593">
    <property type="entry name" value="Amino_oxidase"/>
    <property type="match status" value="1"/>
</dbReference>
<sequence>MRIAIVGGGVTGLVAAHHLSRSHRIRLFEADDRLGGHAHTVDVDVDGARFPVDTGFIVCNERTYPRFTALLERLGVETVPSEMSLSVRDERAGVEWGTAPSRLRARPAGPGRVGARAHAAHAGLVARIPRWHRAGSRLLEEVDRGEADPDETLRSFLARAGLPPSFGEGYVVPLTAAVWSADPTTVLDFPAATICRFLRNHGMLTLGERPQWRTLAGGSRSYVDAISAPWADDVQLKSPVTELRRRPEGGVDVRVAGAEPEAFDAVVVAVHAPTALAMLPDADADERAVLGAVRTQPNPTVLHTDRSVLPRNEAVWSSWNVRLPEAPQEQVAVTYLMNRLQPLPTTAPVCVSLNQDDRIDPDAILGAYDYAHPVLDAAAIRDQRRLPRLQGRGGVYWAGAWASYGFHEDGTRAAEQVCERIDPGSTRW</sequence>
<dbReference type="PANTHER" id="PTHR42923:SF17">
    <property type="entry name" value="AMINE OXIDASE DOMAIN-CONTAINING PROTEIN"/>
    <property type="match status" value="1"/>
</dbReference>
<evidence type="ECO:0000313" key="3">
    <source>
        <dbReference type="Proteomes" id="UP001216390"/>
    </source>
</evidence>
<dbReference type="AlphaFoldDB" id="A0AAE9Y834"/>
<keyword evidence="3" id="KW-1185">Reference proteome</keyword>
<feature type="domain" description="Amine oxidase" evidence="1">
    <location>
        <begin position="11"/>
        <end position="284"/>
    </location>
</feature>
<dbReference type="Gene3D" id="3.50.50.60">
    <property type="entry name" value="FAD/NAD(P)-binding domain"/>
    <property type="match status" value="1"/>
</dbReference>
<dbReference type="GO" id="GO:0016491">
    <property type="term" value="F:oxidoreductase activity"/>
    <property type="evidence" value="ECO:0007669"/>
    <property type="project" value="InterPro"/>
</dbReference>
<dbReference type="InterPro" id="IPR036188">
    <property type="entry name" value="FAD/NAD-bd_sf"/>
</dbReference>
<accession>A0AAE9Y834</accession>
<dbReference type="PANTHER" id="PTHR42923">
    <property type="entry name" value="PROTOPORPHYRINOGEN OXIDASE"/>
    <property type="match status" value="1"/>
</dbReference>
<gene>
    <name evidence="2" type="ORF">PO878_16905</name>
</gene>
<dbReference type="RefSeq" id="WP_272735707.1">
    <property type="nucleotide sequence ID" value="NZ_CP116942.1"/>
</dbReference>
<name>A0AAE9Y834_9ACTN</name>
<dbReference type="InterPro" id="IPR050464">
    <property type="entry name" value="Zeta_carotene_desat/Oxidored"/>
</dbReference>
<dbReference type="InterPro" id="IPR002937">
    <property type="entry name" value="Amino_oxidase"/>
</dbReference>
<dbReference type="EMBL" id="CP116942">
    <property type="protein sequence ID" value="WCO66183.1"/>
    <property type="molecule type" value="Genomic_DNA"/>
</dbReference>
<organism evidence="2 3">
    <name type="scientific">Iamia majanohamensis</name>
    <dbReference type="NCBI Taxonomy" id="467976"/>
    <lineage>
        <taxon>Bacteria</taxon>
        <taxon>Bacillati</taxon>
        <taxon>Actinomycetota</taxon>
        <taxon>Acidimicrobiia</taxon>
        <taxon>Acidimicrobiales</taxon>
        <taxon>Iamiaceae</taxon>
        <taxon>Iamia</taxon>
    </lineage>
</organism>
<protein>
    <submittedName>
        <fullName evidence="2">FAD-dependent oxidoreductase</fullName>
    </submittedName>
</protein>
<evidence type="ECO:0000259" key="1">
    <source>
        <dbReference type="Pfam" id="PF01593"/>
    </source>
</evidence>
<dbReference type="Gene3D" id="1.10.405.20">
    <property type="match status" value="1"/>
</dbReference>